<accession>A0A1W6NYI2</accession>
<dbReference type="RefSeq" id="WP_335617560.1">
    <property type="nucleotide sequence ID" value="NZ_CP019937.1"/>
</dbReference>
<feature type="domain" description="MoaB/Mog" evidence="7">
    <location>
        <begin position="175"/>
        <end position="312"/>
    </location>
</feature>
<reference evidence="8 9" key="1">
    <citation type="submission" date="2017-02" db="EMBL/GenBank/DDBJ databases">
        <title>Ketogulonicigenium robustum SPU B003 Genome sequencing and assembly.</title>
        <authorList>
            <person name="Li Y."/>
            <person name="Liu L."/>
            <person name="Wang C."/>
            <person name="Zhang M."/>
            <person name="Zhang T."/>
            <person name="Zhang Y."/>
        </authorList>
    </citation>
    <scope>NUCLEOTIDE SEQUENCE [LARGE SCALE GENOMIC DNA]</scope>
    <source>
        <strain evidence="8 9">SPU_B003</strain>
    </source>
</reference>
<dbReference type="CDD" id="cd00887">
    <property type="entry name" value="MoeA"/>
    <property type="match status" value="1"/>
</dbReference>
<evidence type="ECO:0000256" key="6">
    <source>
        <dbReference type="RuleBase" id="RU365090"/>
    </source>
</evidence>
<evidence type="ECO:0000256" key="2">
    <source>
        <dbReference type="ARBA" id="ARBA00005046"/>
    </source>
</evidence>
<dbReference type="Pfam" id="PF00994">
    <property type="entry name" value="MoCF_biosynth"/>
    <property type="match status" value="1"/>
</dbReference>
<dbReference type="KEGG" id="kro:BVG79_00861"/>
<keyword evidence="6 8" id="KW-0808">Transferase</keyword>
<comment type="similarity">
    <text evidence="3 6">Belongs to the MoeA family.</text>
</comment>
<evidence type="ECO:0000259" key="7">
    <source>
        <dbReference type="SMART" id="SM00852"/>
    </source>
</evidence>
<dbReference type="Pfam" id="PF03454">
    <property type="entry name" value="MoeA_C"/>
    <property type="match status" value="1"/>
</dbReference>
<name>A0A1W6NYI2_9RHOB</name>
<dbReference type="InterPro" id="IPR038987">
    <property type="entry name" value="MoeA-like"/>
</dbReference>
<dbReference type="InterPro" id="IPR036425">
    <property type="entry name" value="MoaB/Mog-like_dom_sf"/>
</dbReference>
<dbReference type="PANTHER" id="PTHR10192">
    <property type="entry name" value="MOLYBDOPTERIN BIOSYNTHESIS PROTEIN"/>
    <property type="match status" value="1"/>
</dbReference>
<keyword evidence="6" id="KW-0500">Molybdenum</keyword>
<dbReference type="GO" id="GO:0046872">
    <property type="term" value="F:metal ion binding"/>
    <property type="evidence" value="ECO:0007669"/>
    <property type="project" value="UniProtKB-UniRule"/>
</dbReference>
<comment type="catalytic activity">
    <reaction evidence="5">
        <text>adenylyl-molybdopterin + molybdate = Mo-molybdopterin + AMP + H(+)</text>
        <dbReference type="Rhea" id="RHEA:35047"/>
        <dbReference type="ChEBI" id="CHEBI:15378"/>
        <dbReference type="ChEBI" id="CHEBI:36264"/>
        <dbReference type="ChEBI" id="CHEBI:62727"/>
        <dbReference type="ChEBI" id="CHEBI:71302"/>
        <dbReference type="ChEBI" id="CHEBI:456215"/>
        <dbReference type="EC" id="2.10.1.1"/>
    </reaction>
</comment>
<protein>
    <recommendedName>
        <fullName evidence="6">Molybdopterin molybdenumtransferase</fullName>
        <ecNumber evidence="6">2.10.1.1</ecNumber>
    </recommendedName>
</protein>
<dbReference type="InterPro" id="IPR005111">
    <property type="entry name" value="MoeA_C_domain_IV"/>
</dbReference>
<gene>
    <name evidence="8" type="primary">moeA</name>
    <name evidence="8" type="ORF">BVG79_00861</name>
</gene>
<evidence type="ECO:0000256" key="1">
    <source>
        <dbReference type="ARBA" id="ARBA00002901"/>
    </source>
</evidence>
<dbReference type="InterPro" id="IPR005110">
    <property type="entry name" value="MoeA_linker/N"/>
</dbReference>
<dbReference type="InterPro" id="IPR036135">
    <property type="entry name" value="MoeA_linker/N_sf"/>
</dbReference>
<dbReference type="AlphaFoldDB" id="A0A1W6NYI2"/>
<dbReference type="SUPFAM" id="SSF53218">
    <property type="entry name" value="Molybdenum cofactor biosynthesis proteins"/>
    <property type="match status" value="1"/>
</dbReference>
<dbReference type="SMART" id="SM00852">
    <property type="entry name" value="MoCF_biosynth"/>
    <property type="match status" value="1"/>
</dbReference>
<sequence>MKPALLPVDEALARILRLGAALPPEDVALPDALGRVMASAAVADRDQPPFSTSSMDGYAVADGAARGDSLLVIGESAAGQRFAGSVHAGTAVRIFTGAPLPDGAHRVIPQEDVSRAGDTITITDDQSSRFVRAQGDDFQAGSTYFPRRPLRPADLGLLASMNAATVRCHRRPRVAIIPGGDELVQIGAHAGPDQIVASGDLAVAAMVEQAGAIAQRLPIARDNAPSIRAAFDAAAGADLIITIGGASVGDHDLIAPTARAMGAEIDFHRIALQPGKPLMAGKMGDAVFIGLPGNPVSAQICTMVFILPLLSVMSGLDAAPLPTQKVRLAADLPANGNRQHYMRVFTGPDGVTPVRSQESNLQSLLAAADGVIVRPIAAPPAKVGDLVDFIAF</sequence>
<comment type="cofactor">
    <cofactor evidence="6">
        <name>Mg(2+)</name>
        <dbReference type="ChEBI" id="CHEBI:18420"/>
    </cofactor>
</comment>
<evidence type="ECO:0000256" key="5">
    <source>
        <dbReference type="ARBA" id="ARBA00047317"/>
    </source>
</evidence>
<dbReference type="GO" id="GO:0005829">
    <property type="term" value="C:cytosol"/>
    <property type="evidence" value="ECO:0007669"/>
    <property type="project" value="TreeGrafter"/>
</dbReference>
<dbReference type="Gene3D" id="2.170.190.11">
    <property type="entry name" value="Molybdopterin biosynthesis moea protein, domain 3"/>
    <property type="match status" value="1"/>
</dbReference>
<keyword evidence="6" id="KW-0460">Magnesium</keyword>
<dbReference type="GO" id="GO:0006777">
    <property type="term" value="P:Mo-molybdopterin cofactor biosynthetic process"/>
    <property type="evidence" value="ECO:0007669"/>
    <property type="project" value="UniProtKB-UniRule"/>
</dbReference>
<dbReference type="Pfam" id="PF03453">
    <property type="entry name" value="MoeA_N"/>
    <property type="match status" value="1"/>
</dbReference>
<organism evidence="8 9">
    <name type="scientific">Ketogulonicigenium robustum</name>
    <dbReference type="NCBI Taxonomy" id="92947"/>
    <lineage>
        <taxon>Bacteria</taxon>
        <taxon>Pseudomonadati</taxon>
        <taxon>Pseudomonadota</taxon>
        <taxon>Alphaproteobacteria</taxon>
        <taxon>Rhodobacterales</taxon>
        <taxon>Roseobacteraceae</taxon>
        <taxon>Ketogulonicigenium</taxon>
    </lineage>
</organism>
<dbReference type="PANTHER" id="PTHR10192:SF5">
    <property type="entry name" value="GEPHYRIN"/>
    <property type="match status" value="1"/>
</dbReference>
<dbReference type="InterPro" id="IPR036688">
    <property type="entry name" value="MoeA_C_domain_IV_sf"/>
</dbReference>
<keyword evidence="6" id="KW-0479">Metal-binding</keyword>
<dbReference type="Gene3D" id="3.90.105.10">
    <property type="entry name" value="Molybdopterin biosynthesis moea protein, domain 2"/>
    <property type="match status" value="1"/>
</dbReference>
<dbReference type="Gene3D" id="2.40.340.10">
    <property type="entry name" value="MoeA, C-terminal, domain IV"/>
    <property type="match status" value="1"/>
</dbReference>
<keyword evidence="4 6" id="KW-0501">Molybdenum cofactor biosynthesis</keyword>
<comment type="function">
    <text evidence="1 6">Catalyzes the insertion of molybdate into adenylated molybdopterin with the concomitant release of AMP.</text>
</comment>
<dbReference type="Proteomes" id="UP000242447">
    <property type="component" value="Chromosome"/>
</dbReference>
<evidence type="ECO:0000256" key="4">
    <source>
        <dbReference type="ARBA" id="ARBA00023150"/>
    </source>
</evidence>
<dbReference type="GO" id="GO:0061599">
    <property type="term" value="F:molybdopterin molybdotransferase activity"/>
    <property type="evidence" value="ECO:0007669"/>
    <property type="project" value="UniProtKB-UniRule"/>
</dbReference>
<dbReference type="SUPFAM" id="SSF63882">
    <property type="entry name" value="MoeA N-terminal region -like"/>
    <property type="match status" value="1"/>
</dbReference>
<dbReference type="NCBIfam" id="NF045515">
    <property type="entry name" value="Glp_gephyrin"/>
    <property type="match status" value="1"/>
</dbReference>
<keyword evidence="9" id="KW-1185">Reference proteome</keyword>
<evidence type="ECO:0000256" key="3">
    <source>
        <dbReference type="ARBA" id="ARBA00010763"/>
    </source>
</evidence>
<comment type="pathway">
    <text evidence="2 6">Cofactor biosynthesis; molybdopterin biosynthesis.</text>
</comment>
<dbReference type="EMBL" id="CP019937">
    <property type="protein sequence ID" value="ARO14213.1"/>
    <property type="molecule type" value="Genomic_DNA"/>
</dbReference>
<evidence type="ECO:0000313" key="9">
    <source>
        <dbReference type="Proteomes" id="UP000242447"/>
    </source>
</evidence>
<proteinExistence type="inferred from homology"/>
<dbReference type="UniPathway" id="UPA00344"/>
<dbReference type="STRING" id="92947.BVG79_00861"/>
<dbReference type="SUPFAM" id="SSF63867">
    <property type="entry name" value="MoeA C-terminal domain-like"/>
    <property type="match status" value="1"/>
</dbReference>
<dbReference type="EC" id="2.10.1.1" evidence="6"/>
<dbReference type="InterPro" id="IPR001453">
    <property type="entry name" value="MoaB/Mog_dom"/>
</dbReference>
<evidence type="ECO:0000313" key="8">
    <source>
        <dbReference type="EMBL" id="ARO14213.1"/>
    </source>
</evidence>
<dbReference type="Gene3D" id="3.40.980.10">
    <property type="entry name" value="MoaB/Mog-like domain"/>
    <property type="match status" value="1"/>
</dbReference>